<protein>
    <recommendedName>
        <fullName evidence="5">Sigma-54 factor interaction domain-containing protein</fullName>
    </recommendedName>
</protein>
<dbReference type="Proteomes" id="UP001150924">
    <property type="component" value="Unassembled WGS sequence"/>
</dbReference>
<gene>
    <name evidence="6" type="ORF">OV079_04285</name>
</gene>
<dbReference type="SUPFAM" id="SSF46689">
    <property type="entry name" value="Homeodomain-like"/>
    <property type="match status" value="1"/>
</dbReference>
<evidence type="ECO:0000259" key="5">
    <source>
        <dbReference type="PROSITE" id="PS50045"/>
    </source>
</evidence>
<dbReference type="PROSITE" id="PS00688">
    <property type="entry name" value="SIGMA54_INTERACT_3"/>
    <property type="match status" value="1"/>
</dbReference>
<dbReference type="PROSITE" id="PS50045">
    <property type="entry name" value="SIGMA54_INTERACT_4"/>
    <property type="match status" value="1"/>
</dbReference>
<keyword evidence="7" id="KW-1185">Reference proteome</keyword>
<keyword evidence="1" id="KW-0547">Nucleotide-binding</keyword>
<proteinExistence type="predicted"/>
<dbReference type="InterPro" id="IPR002197">
    <property type="entry name" value="HTH_Fis"/>
</dbReference>
<feature type="domain" description="Sigma-54 factor interaction" evidence="5">
    <location>
        <begin position="1"/>
        <end position="22"/>
    </location>
</feature>
<dbReference type="EMBL" id="JAPNKE010000002">
    <property type="protein sequence ID" value="MCY1004802.1"/>
    <property type="molecule type" value="Genomic_DNA"/>
</dbReference>
<accession>A0A9X3EIQ8</accession>
<dbReference type="RefSeq" id="WP_267766400.1">
    <property type="nucleotide sequence ID" value="NZ_JAPNKE010000002.1"/>
</dbReference>
<evidence type="ECO:0000256" key="4">
    <source>
        <dbReference type="ARBA" id="ARBA00023163"/>
    </source>
</evidence>
<dbReference type="PANTHER" id="PTHR32071:SF113">
    <property type="entry name" value="ALGINATE BIOSYNTHESIS TRANSCRIPTIONAL REGULATORY PROTEIN ALGB"/>
    <property type="match status" value="1"/>
</dbReference>
<dbReference type="PANTHER" id="PTHR32071">
    <property type="entry name" value="TRANSCRIPTIONAL REGULATORY PROTEIN"/>
    <property type="match status" value="1"/>
</dbReference>
<sequence length="108" mass="11896">MSSRTWPGNVRELENACERAVILCSGEVLQVEDLPPRTAAAPAVAAGGDEWLPALPEDGLSLVDLEKRVIERVLALKRGNITQAAAYLRVPRHVLSYRMEKYGLRRGS</sequence>
<dbReference type="PRINTS" id="PR01590">
    <property type="entry name" value="HTHFIS"/>
</dbReference>
<dbReference type="AlphaFoldDB" id="A0A9X3EIQ8"/>
<dbReference type="GO" id="GO:0005524">
    <property type="term" value="F:ATP binding"/>
    <property type="evidence" value="ECO:0007669"/>
    <property type="project" value="UniProtKB-KW"/>
</dbReference>
<dbReference type="InterPro" id="IPR025944">
    <property type="entry name" value="Sigma_54_int_dom_CS"/>
</dbReference>
<evidence type="ECO:0000256" key="3">
    <source>
        <dbReference type="ARBA" id="ARBA00023015"/>
    </source>
</evidence>
<evidence type="ECO:0000313" key="6">
    <source>
        <dbReference type="EMBL" id="MCY1004802.1"/>
    </source>
</evidence>
<dbReference type="Gene3D" id="1.10.8.60">
    <property type="match status" value="1"/>
</dbReference>
<evidence type="ECO:0000313" key="7">
    <source>
        <dbReference type="Proteomes" id="UP001150924"/>
    </source>
</evidence>
<name>A0A9X3EIQ8_9BACT</name>
<dbReference type="InterPro" id="IPR058031">
    <property type="entry name" value="AAA_lid_NorR"/>
</dbReference>
<dbReference type="GO" id="GO:0043565">
    <property type="term" value="F:sequence-specific DNA binding"/>
    <property type="evidence" value="ECO:0007669"/>
    <property type="project" value="InterPro"/>
</dbReference>
<evidence type="ECO:0000256" key="2">
    <source>
        <dbReference type="ARBA" id="ARBA00022840"/>
    </source>
</evidence>
<keyword evidence="2" id="KW-0067">ATP-binding</keyword>
<keyword evidence="3" id="KW-0805">Transcription regulation</keyword>
<dbReference type="Pfam" id="PF02954">
    <property type="entry name" value="HTH_8"/>
    <property type="match status" value="1"/>
</dbReference>
<dbReference type="InterPro" id="IPR009057">
    <property type="entry name" value="Homeodomain-like_sf"/>
</dbReference>
<reference evidence="6" key="1">
    <citation type="submission" date="2022-11" db="EMBL/GenBank/DDBJ databases">
        <title>Minimal conservation of predation-associated metabolite biosynthetic gene clusters underscores biosynthetic potential of Myxococcota including descriptions for ten novel species: Archangium lansinium sp. nov., Myxococcus landrumus sp. nov., Nannocystis bai.</title>
        <authorList>
            <person name="Ahearne A."/>
            <person name="Stevens C."/>
            <person name="Phillips K."/>
        </authorList>
    </citation>
    <scope>NUCLEOTIDE SEQUENCE</scope>
    <source>
        <strain evidence="6">Na p29</strain>
    </source>
</reference>
<evidence type="ECO:0000256" key="1">
    <source>
        <dbReference type="ARBA" id="ARBA00022741"/>
    </source>
</evidence>
<organism evidence="6 7">
    <name type="scientific">Nannocystis pusilla</name>
    <dbReference type="NCBI Taxonomy" id="889268"/>
    <lineage>
        <taxon>Bacteria</taxon>
        <taxon>Pseudomonadati</taxon>
        <taxon>Myxococcota</taxon>
        <taxon>Polyangia</taxon>
        <taxon>Nannocystales</taxon>
        <taxon>Nannocystaceae</taxon>
        <taxon>Nannocystis</taxon>
    </lineage>
</organism>
<keyword evidence="4" id="KW-0804">Transcription</keyword>
<dbReference type="Gene3D" id="1.10.10.60">
    <property type="entry name" value="Homeodomain-like"/>
    <property type="match status" value="1"/>
</dbReference>
<comment type="caution">
    <text evidence="6">The sequence shown here is derived from an EMBL/GenBank/DDBJ whole genome shotgun (WGS) entry which is preliminary data.</text>
</comment>
<dbReference type="GO" id="GO:0006355">
    <property type="term" value="P:regulation of DNA-templated transcription"/>
    <property type="evidence" value="ECO:0007669"/>
    <property type="project" value="InterPro"/>
</dbReference>
<dbReference type="InterPro" id="IPR002078">
    <property type="entry name" value="Sigma_54_int"/>
</dbReference>
<dbReference type="Pfam" id="PF25601">
    <property type="entry name" value="AAA_lid_14"/>
    <property type="match status" value="1"/>
</dbReference>